<dbReference type="CDD" id="cd00082">
    <property type="entry name" value="HisKA"/>
    <property type="match status" value="1"/>
</dbReference>
<evidence type="ECO:0000256" key="6">
    <source>
        <dbReference type="SAM" id="Coils"/>
    </source>
</evidence>
<dbReference type="SMART" id="SM00448">
    <property type="entry name" value="REC"/>
    <property type="match status" value="1"/>
</dbReference>
<accession>A0ABW5BMN8</accession>
<dbReference type="EMBL" id="JBHUII010000004">
    <property type="protein sequence ID" value="MFD2206015.1"/>
    <property type="molecule type" value="Genomic_DNA"/>
</dbReference>
<feature type="domain" description="Response regulatory" evidence="9">
    <location>
        <begin position="536"/>
        <end position="659"/>
    </location>
</feature>
<dbReference type="RefSeq" id="WP_380251184.1">
    <property type="nucleotide sequence ID" value="NZ_JBHUII010000004.1"/>
</dbReference>
<dbReference type="Pfam" id="PF02518">
    <property type="entry name" value="HATPase_c"/>
    <property type="match status" value="1"/>
</dbReference>
<dbReference type="EC" id="2.7.13.3" evidence="2"/>
<dbReference type="Gene3D" id="1.10.287.130">
    <property type="match status" value="1"/>
</dbReference>
<dbReference type="InterPro" id="IPR004358">
    <property type="entry name" value="Sig_transdc_His_kin-like_C"/>
</dbReference>
<evidence type="ECO:0000313" key="11">
    <source>
        <dbReference type="Proteomes" id="UP001597294"/>
    </source>
</evidence>
<dbReference type="InterPro" id="IPR036890">
    <property type="entry name" value="HATPase_C_sf"/>
</dbReference>
<dbReference type="Gene3D" id="3.40.50.2300">
    <property type="match status" value="1"/>
</dbReference>
<keyword evidence="10" id="KW-0547">Nucleotide-binding</keyword>
<evidence type="ECO:0000256" key="1">
    <source>
        <dbReference type="ARBA" id="ARBA00000085"/>
    </source>
</evidence>
<dbReference type="PRINTS" id="PR00344">
    <property type="entry name" value="BCTRLSENSOR"/>
</dbReference>
<keyword evidence="6" id="KW-0175">Coiled coil</keyword>
<dbReference type="CDD" id="cd16922">
    <property type="entry name" value="HATPase_EvgS-ArcB-TorS-like"/>
    <property type="match status" value="1"/>
</dbReference>
<dbReference type="GO" id="GO:0005524">
    <property type="term" value="F:ATP binding"/>
    <property type="evidence" value="ECO:0007669"/>
    <property type="project" value="UniProtKB-KW"/>
</dbReference>
<feature type="transmembrane region" description="Helical" evidence="7">
    <location>
        <begin position="20"/>
        <end position="40"/>
    </location>
</feature>
<dbReference type="SUPFAM" id="SSF52172">
    <property type="entry name" value="CheY-like"/>
    <property type="match status" value="1"/>
</dbReference>
<evidence type="ECO:0000259" key="8">
    <source>
        <dbReference type="PROSITE" id="PS50109"/>
    </source>
</evidence>
<dbReference type="Pfam" id="PF00512">
    <property type="entry name" value="HisKA"/>
    <property type="match status" value="1"/>
</dbReference>
<dbReference type="SUPFAM" id="SSF47384">
    <property type="entry name" value="Homodimeric domain of signal transducing histidine kinase"/>
    <property type="match status" value="1"/>
</dbReference>
<evidence type="ECO:0000256" key="3">
    <source>
        <dbReference type="ARBA" id="ARBA00022553"/>
    </source>
</evidence>
<proteinExistence type="predicted"/>
<comment type="catalytic activity">
    <reaction evidence="1">
        <text>ATP + protein L-histidine = ADP + protein N-phospho-L-histidine.</text>
        <dbReference type="EC" id="2.7.13.3"/>
    </reaction>
</comment>
<dbReference type="Pfam" id="PF00072">
    <property type="entry name" value="Response_reg"/>
    <property type="match status" value="1"/>
</dbReference>
<comment type="caution">
    <text evidence="10">The sequence shown here is derived from an EMBL/GenBank/DDBJ whole genome shotgun (WGS) entry which is preliminary data.</text>
</comment>
<dbReference type="InterPro" id="IPR036097">
    <property type="entry name" value="HisK_dim/P_sf"/>
</dbReference>
<dbReference type="PANTHER" id="PTHR45339:SF1">
    <property type="entry name" value="HYBRID SIGNAL TRANSDUCTION HISTIDINE KINASE J"/>
    <property type="match status" value="1"/>
</dbReference>
<dbReference type="InterPro" id="IPR011006">
    <property type="entry name" value="CheY-like_superfamily"/>
</dbReference>
<reference evidence="11" key="1">
    <citation type="journal article" date="2019" name="Int. J. Syst. Evol. Microbiol.">
        <title>The Global Catalogue of Microorganisms (GCM) 10K type strain sequencing project: providing services to taxonomists for standard genome sequencing and annotation.</title>
        <authorList>
            <consortium name="The Broad Institute Genomics Platform"/>
            <consortium name="The Broad Institute Genome Sequencing Center for Infectious Disease"/>
            <person name="Wu L."/>
            <person name="Ma J."/>
        </authorList>
    </citation>
    <scope>NUCLEOTIDE SEQUENCE [LARGE SCALE GENOMIC DNA]</scope>
    <source>
        <strain evidence="11">CGMCC 4.7192</strain>
    </source>
</reference>
<keyword evidence="11" id="KW-1185">Reference proteome</keyword>
<keyword evidence="7" id="KW-1133">Transmembrane helix</keyword>
<feature type="modified residue" description="4-aspartylphosphate" evidence="5">
    <location>
        <position position="591"/>
    </location>
</feature>
<feature type="domain" description="Histidine kinase" evidence="8">
    <location>
        <begin position="290"/>
        <end position="512"/>
    </location>
</feature>
<keyword evidence="7" id="KW-0812">Transmembrane</keyword>
<feature type="coiled-coil region" evidence="6">
    <location>
        <begin position="249"/>
        <end position="280"/>
    </location>
</feature>
<dbReference type="InterPro" id="IPR003661">
    <property type="entry name" value="HisK_dim/P_dom"/>
</dbReference>
<dbReference type="SUPFAM" id="SSF55874">
    <property type="entry name" value="ATPase domain of HSP90 chaperone/DNA topoisomerase II/histidine kinase"/>
    <property type="match status" value="1"/>
</dbReference>
<dbReference type="InterPro" id="IPR003594">
    <property type="entry name" value="HATPase_dom"/>
</dbReference>
<sequence>MPDRQNFAPAPSKRLAFKLARNVVFVSLLIGSLISIYLAYKDIILTRESFKLNVEQVIKTVNRPASRSAYNLNSELAGEVADGLMEYKAIISVTIHDDLHNTLASRSQNLQSSPYRWLAEGPFGGLQNYEIELRTADDIEVKAGYLLIIADPIVAVNQFISRTISEFIFNILRSLIVAAILSLMFYRLLVRPLQQISHDLAYVDPDNPEGTHLIIPNRNIGDELSILADSGNRLLNSISQRVGERNMAEAELLESAELLEQRIKERTAELAQQYEAAQAANKSKQEFLATMSHEIRTPMTAVMGLSDMLLDEKLKSTTREKIEKIKGATQSLLVIINDILDLSKIEAGKLQLENTDFHFRSEIKKAVEIIERLAEEKSLNLVINISDEIPTGLNGDPARIRQILINLLGNAVKFTAKGTVTLEVEKQPASGKDTPLLIFKISDTGIGIAPDTIDKLFNAFTQADTSIKRRYEGTGLGLVISKRLTEHMGGSISIKSEEGVGSTFEVTIPLIPSKSDVQNLPTSDKAITYETQSPLTVLVVDDNQLNRRIIQVIMEKNGHKVLLAENGREAVDSVTKAGPEISQTPDLILMDVRMPEMSGPEATIAIRASKGPTAQIPIIALTADAMDEHVKEYYEAGMNSFVPKPIDTFKLLQAINQVMGKEIHRAIHSPDI</sequence>
<evidence type="ECO:0000256" key="7">
    <source>
        <dbReference type="SAM" id="Phobius"/>
    </source>
</evidence>
<dbReference type="SMART" id="SM00388">
    <property type="entry name" value="HisKA"/>
    <property type="match status" value="1"/>
</dbReference>
<dbReference type="CDD" id="cd17546">
    <property type="entry name" value="REC_hyHK_CKI1_RcsC-like"/>
    <property type="match status" value="1"/>
</dbReference>
<keyword evidence="7" id="KW-0472">Membrane</keyword>
<dbReference type="PROSITE" id="PS50110">
    <property type="entry name" value="RESPONSE_REGULATORY"/>
    <property type="match status" value="1"/>
</dbReference>
<keyword evidence="10" id="KW-0067">ATP-binding</keyword>
<dbReference type="InterPro" id="IPR005467">
    <property type="entry name" value="His_kinase_dom"/>
</dbReference>
<name>A0ABW5BMN8_9PROT</name>
<organism evidence="10 11">
    <name type="scientific">Kiloniella antarctica</name>
    <dbReference type="NCBI Taxonomy" id="1550907"/>
    <lineage>
        <taxon>Bacteria</taxon>
        <taxon>Pseudomonadati</taxon>
        <taxon>Pseudomonadota</taxon>
        <taxon>Alphaproteobacteria</taxon>
        <taxon>Rhodospirillales</taxon>
        <taxon>Kiloniellaceae</taxon>
        <taxon>Kiloniella</taxon>
    </lineage>
</organism>
<evidence type="ECO:0000256" key="5">
    <source>
        <dbReference type="PROSITE-ProRule" id="PRU00169"/>
    </source>
</evidence>
<dbReference type="InterPro" id="IPR001789">
    <property type="entry name" value="Sig_transdc_resp-reg_receiver"/>
</dbReference>
<evidence type="ECO:0000256" key="2">
    <source>
        <dbReference type="ARBA" id="ARBA00012438"/>
    </source>
</evidence>
<gene>
    <name evidence="10" type="ORF">ACFSKO_10345</name>
</gene>
<dbReference type="Gene3D" id="3.30.565.10">
    <property type="entry name" value="Histidine kinase-like ATPase, C-terminal domain"/>
    <property type="match status" value="1"/>
</dbReference>
<dbReference type="PANTHER" id="PTHR45339">
    <property type="entry name" value="HYBRID SIGNAL TRANSDUCTION HISTIDINE KINASE J"/>
    <property type="match status" value="1"/>
</dbReference>
<evidence type="ECO:0000256" key="4">
    <source>
        <dbReference type="ARBA" id="ARBA00023012"/>
    </source>
</evidence>
<keyword evidence="3 5" id="KW-0597">Phosphoprotein</keyword>
<dbReference type="Proteomes" id="UP001597294">
    <property type="component" value="Unassembled WGS sequence"/>
</dbReference>
<dbReference type="PROSITE" id="PS50109">
    <property type="entry name" value="HIS_KIN"/>
    <property type="match status" value="1"/>
</dbReference>
<protein>
    <recommendedName>
        <fullName evidence="2">histidine kinase</fullName>
        <ecNumber evidence="2">2.7.13.3</ecNumber>
    </recommendedName>
</protein>
<dbReference type="SMART" id="SM00387">
    <property type="entry name" value="HATPase_c"/>
    <property type="match status" value="1"/>
</dbReference>
<keyword evidence="4" id="KW-0902">Two-component regulatory system</keyword>
<evidence type="ECO:0000259" key="9">
    <source>
        <dbReference type="PROSITE" id="PS50110"/>
    </source>
</evidence>
<evidence type="ECO:0000313" key="10">
    <source>
        <dbReference type="EMBL" id="MFD2206015.1"/>
    </source>
</evidence>